<dbReference type="OrthoDB" id="2841294at2759"/>
<organism evidence="2 3">
    <name type="scientific">Aspergillus homomorphus (strain CBS 101889)</name>
    <dbReference type="NCBI Taxonomy" id="1450537"/>
    <lineage>
        <taxon>Eukaryota</taxon>
        <taxon>Fungi</taxon>
        <taxon>Dikarya</taxon>
        <taxon>Ascomycota</taxon>
        <taxon>Pezizomycotina</taxon>
        <taxon>Eurotiomycetes</taxon>
        <taxon>Eurotiomycetidae</taxon>
        <taxon>Eurotiales</taxon>
        <taxon>Aspergillaceae</taxon>
        <taxon>Aspergillus</taxon>
        <taxon>Aspergillus subgen. Circumdati</taxon>
    </lineage>
</organism>
<sequence>MESIFAFAVFASTALGQGIFINSPAAGSKLKVGETITGFIQAMAEIGIAIGIQSCPATRPCPAPNEYLQNVLYSGPFAPEYHTGFYDQYQNFTLTVPDVTGPAQIGITRAFLVGAGWATTVGSIASNYTIVA</sequence>
<dbReference type="RefSeq" id="XP_025550358.1">
    <property type="nucleotide sequence ID" value="XM_025697727.1"/>
</dbReference>
<name>A0A395HY77_ASPHC</name>
<reference evidence="2 3" key="1">
    <citation type="submission" date="2018-02" db="EMBL/GenBank/DDBJ databases">
        <title>The genomes of Aspergillus section Nigri reveals drivers in fungal speciation.</title>
        <authorList>
            <consortium name="DOE Joint Genome Institute"/>
            <person name="Vesth T.C."/>
            <person name="Nybo J."/>
            <person name="Theobald S."/>
            <person name="Brandl J."/>
            <person name="Frisvad J.C."/>
            <person name="Nielsen K.F."/>
            <person name="Lyhne E.K."/>
            <person name="Kogle M.E."/>
            <person name="Kuo A."/>
            <person name="Riley R."/>
            <person name="Clum A."/>
            <person name="Nolan M."/>
            <person name="Lipzen A."/>
            <person name="Salamov A."/>
            <person name="Henrissat B."/>
            <person name="Wiebenga A."/>
            <person name="De vries R.P."/>
            <person name="Grigoriev I.V."/>
            <person name="Mortensen U.H."/>
            <person name="Andersen M.R."/>
            <person name="Baker S.E."/>
        </authorList>
    </citation>
    <scope>NUCLEOTIDE SEQUENCE [LARGE SCALE GENOMIC DNA]</scope>
    <source>
        <strain evidence="2 3">CBS 101889</strain>
    </source>
</reference>
<gene>
    <name evidence="2" type="ORF">BO97DRAFT_435493</name>
</gene>
<feature type="chain" id="PRO_5017380761" evidence="1">
    <location>
        <begin position="17"/>
        <end position="132"/>
    </location>
</feature>
<proteinExistence type="predicted"/>
<dbReference type="VEuPathDB" id="FungiDB:BO97DRAFT_435493"/>
<evidence type="ECO:0000313" key="3">
    <source>
        <dbReference type="Proteomes" id="UP000248961"/>
    </source>
</evidence>
<dbReference type="EMBL" id="KZ824290">
    <property type="protein sequence ID" value="RAL11204.1"/>
    <property type="molecule type" value="Genomic_DNA"/>
</dbReference>
<evidence type="ECO:0000313" key="2">
    <source>
        <dbReference type="EMBL" id="RAL11204.1"/>
    </source>
</evidence>
<evidence type="ECO:0000256" key="1">
    <source>
        <dbReference type="SAM" id="SignalP"/>
    </source>
</evidence>
<accession>A0A395HY77</accession>
<dbReference type="GeneID" id="37202016"/>
<dbReference type="Proteomes" id="UP000248961">
    <property type="component" value="Unassembled WGS sequence"/>
</dbReference>
<dbReference type="AlphaFoldDB" id="A0A395HY77"/>
<feature type="signal peptide" evidence="1">
    <location>
        <begin position="1"/>
        <end position="16"/>
    </location>
</feature>
<keyword evidence="1" id="KW-0732">Signal</keyword>
<protein>
    <submittedName>
        <fullName evidence="2">Uncharacterized protein</fullName>
    </submittedName>
</protein>
<keyword evidence="3" id="KW-1185">Reference proteome</keyword>